<name>A0A6J1LGI0_DROHY</name>
<evidence type="ECO:0000259" key="1">
    <source>
        <dbReference type="Pfam" id="PF16013"/>
    </source>
</evidence>
<dbReference type="GeneID" id="111595299"/>
<dbReference type="OMA" id="NCCMIFI"/>
<proteinExistence type="predicted"/>
<dbReference type="AlphaFoldDB" id="A0A6J1LGI0"/>
<organism evidence="2 3">
    <name type="scientific">Drosophila hydei</name>
    <name type="common">Fruit fly</name>
    <dbReference type="NCBI Taxonomy" id="7224"/>
    <lineage>
        <taxon>Eukaryota</taxon>
        <taxon>Metazoa</taxon>
        <taxon>Ecdysozoa</taxon>
        <taxon>Arthropoda</taxon>
        <taxon>Hexapoda</taxon>
        <taxon>Insecta</taxon>
        <taxon>Pterygota</taxon>
        <taxon>Neoptera</taxon>
        <taxon>Endopterygota</taxon>
        <taxon>Diptera</taxon>
        <taxon>Brachycera</taxon>
        <taxon>Muscomorpha</taxon>
        <taxon>Ephydroidea</taxon>
        <taxon>Drosophilidae</taxon>
        <taxon>Drosophila</taxon>
    </lineage>
</organism>
<feature type="domain" description="DUF4781" evidence="1">
    <location>
        <begin position="100"/>
        <end position="393"/>
    </location>
</feature>
<dbReference type="Pfam" id="PF16013">
    <property type="entry name" value="DUF4781"/>
    <property type="match status" value="1"/>
</dbReference>
<dbReference type="PANTHER" id="PTHR21115">
    <property type="entry name" value="GH06117P-RELATED"/>
    <property type="match status" value="1"/>
</dbReference>
<dbReference type="OrthoDB" id="6512497at2759"/>
<accession>A0A6J1LGI0</accession>
<dbReference type="RefSeq" id="XP_023164722.2">
    <property type="nucleotide sequence ID" value="XM_023308954.2"/>
</dbReference>
<reference evidence="3" key="1">
    <citation type="submission" date="2025-08" db="UniProtKB">
        <authorList>
            <consortium name="RefSeq"/>
        </authorList>
    </citation>
    <scope>IDENTIFICATION</scope>
    <source>
        <strain evidence="3">15085-1641.00</strain>
        <tissue evidence="3">Whole body</tissue>
    </source>
</reference>
<dbReference type="InterPro" id="IPR031962">
    <property type="entry name" value="DUF4781"/>
</dbReference>
<dbReference type="Proteomes" id="UP000504633">
    <property type="component" value="Unplaced"/>
</dbReference>
<keyword evidence="2" id="KW-1185">Reference proteome</keyword>
<gene>
    <name evidence="3" type="primary">LOC111595299</name>
</gene>
<evidence type="ECO:0000313" key="2">
    <source>
        <dbReference type="Proteomes" id="UP000504633"/>
    </source>
</evidence>
<dbReference type="KEGG" id="dhe:111595299"/>
<dbReference type="PANTHER" id="PTHR21115:SF0">
    <property type="entry name" value="GH06117P-RELATED"/>
    <property type="match status" value="1"/>
</dbReference>
<evidence type="ECO:0000313" key="3">
    <source>
        <dbReference type="RefSeq" id="XP_023164722.2"/>
    </source>
</evidence>
<sequence length="572" mass="63424">MTRSVYEVQQDFALSSGLHSEIIWDALAAHQEEVLKQKIANLISGESSKSLERQRQKVFENVWQQRRYTNRMLLSAIIYVLVTPEKDPEQALRSTNFTCHPVIRTRKCLREDYENSDNCCMIFIDEHGRVYANWRQFVFKNRLPKGTMIAPSQGIYRFGHDPDNGVHLMVHPTPASYGTIYKAGDTLATVGGLAASVPVAAAMAIPVAPNILMAAAVVGVTAAAYSTVRSISCLYDRRQHCQSLSLLERESRNSWLGVAGGVVGLGAMEATTALCAASAEVNAAAQLAVKGINVSSIVLSGTGVVNSVYDLYLKINEDQPLCTIDVLHIAASLLIFTHSINNLRLVNRLTNGQSLRQAVNHQARQTFGKIAEESSKLHGHVAGQRFDKVRTLNDIPFKETLLGMHNTYKHLGDGATTLASIAGSLINRDADGQLHLNLVSLRKSCGPKFVEHIGHKGSLLDVLDALAKYFDGQSMQLLLQLARKFLDDNLDGIERGLNTFLSTELVLYRILMQCIENYENLTLEFLLERKDEILSILTKYFESLRPKDEQSSTRMKCDSCQGVYYTCNVSNL</sequence>
<protein>
    <submittedName>
        <fullName evidence="3">Uncharacterized protein LOC111595299</fullName>
    </submittedName>
</protein>